<dbReference type="Gene3D" id="3.90.1310.10">
    <property type="entry name" value="Penicillin-binding protein 2a (Domain 2)"/>
    <property type="match status" value="1"/>
</dbReference>
<dbReference type="Gene3D" id="3.40.710.10">
    <property type="entry name" value="DD-peptidase/beta-lactamase superfamily"/>
    <property type="match status" value="1"/>
</dbReference>
<dbReference type="Gene3D" id="3.30.450.330">
    <property type="match status" value="1"/>
</dbReference>
<dbReference type="Proteomes" id="UP000822862">
    <property type="component" value="Chromosome"/>
</dbReference>
<evidence type="ECO:0000256" key="3">
    <source>
        <dbReference type="SAM" id="Phobius"/>
    </source>
</evidence>
<dbReference type="InterPro" id="IPR012338">
    <property type="entry name" value="Beta-lactam/transpept-like"/>
</dbReference>
<keyword evidence="5" id="KW-0121">Carboxypeptidase</keyword>
<dbReference type="EMBL" id="CP075585">
    <property type="protein sequence ID" value="QZA58435.1"/>
    <property type="molecule type" value="Genomic_DNA"/>
</dbReference>
<dbReference type="SUPFAM" id="SSF56519">
    <property type="entry name" value="Penicillin binding protein dimerisation domain"/>
    <property type="match status" value="1"/>
</dbReference>
<name>A0ABX8YYP0_9BACT</name>
<keyword evidence="5" id="KW-0378">Hydrolase</keyword>
<dbReference type="InterPro" id="IPR036138">
    <property type="entry name" value="PBP_dimer_sf"/>
</dbReference>
<feature type="transmembrane region" description="Helical" evidence="3">
    <location>
        <begin position="16"/>
        <end position="35"/>
    </location>
</feature>
<keyword evidence="2 3" id="KW-0472">Membrane</keyword>
<evidence type="ECO:0000259" key="4">
    <source>
        <dbReference type="Pfam" id="PF00905"/>
    </source>
</evidence>
<dbReference type="RefSeq" id="WP_194845032.1">
    <property type="nucleotide sequence ID" value="NZ_CP075585.1"/>
</dbReference>
<keyword evidence="3" id="KW-1133">Transmembrane helix</keyword>
<dbReference type="PANTHER" id="PTHR30627">
    <property type="entry name" value="PEPTIDOGLYCAN D,D-TRANSPEPTIDASE"/>
    <property type="match status" value="1"/>
</dbReference>
<evidence type="ECO:0000256" key="2">
    <source>
        <dbReference type="ARBA" id="ARBA00023136"/>
    </source>
</evidence>
<dbReference type="GO" id="GO:0009002">
    <property type="term" value="F:serine-type D-Ala-D-Ala carboxypeptidase activity"/>
    <property type="evidence" value="ECO:0007669"/>
    <property type="project" value="UniProtKB-EC"/>
</dbReference>
<dbReference type="SUPFAM" id="SSF56601">
    <property type="entry name" value="beta-lactamase/transpeptidase-like"/>
    <property type="match status" value="1"/>
</dbReference>
<keyword evidence="3" id="KW-0812">Transmembrane</keyword>
<evidence type="ECO:0000313" key="5">
    <source>
        <dbReference type="EMBL" id="QZA58435.1"/>
    </source>
</evidence>
<feature type="domain" description="Penicillin-binding protein transpeptidase" evidence="4">
    <location>
        <begin position="276"/>
        <end position="626"/>
    </location>
</feature>
<evidence type="ECO:0000313" key="6">
    <source>
        <dbReference type="Proteomes" id="UP000822862"/>
    </source>
</evidence>
<accession>A0ABX8YYP0</accession>
<reference evidence="5 6" key="1">
    <citation type="submission" date="2021-05" db="EMBL/GenBank/DDBJ databases">
        <title>Ecology and evolution of chlamydial symbionts of arthropods.</title>
        <authorList>
            <person name="Halter T."/>
            <person name="Sixt B.S."/>
            <person name="Toenshoff E.R."/>
            <person name="Koestlbacher S."/>
            <person name="Schulz F."/>
            <person name="Kostanjsek R."/>
            <person name="Collingro A."/>
            <person name="Hendrickx F."/>
            <person name="Horn M."/>
        </authorList>
    </citation>
    <scope>NUCLEOTIDE SEQUENCE [LARGE SCALE GENOMIC DNA]</scope>
    <source>
        <strain evidence="5 6">15C</strain>
    </source>
</reference>
<dbReference type="EC" id="3.4.16.4" evidence="5"/>
<protein>
    <submittedName>
        <fullName evidence="5">Peptidoglycan D</fullName>
        <ecNumber evidence="5">3.4.16.4</ecNumber>
    </submittedName>
</protein>
<gene>
    <name evidence="5" type="ORF">RHAB15C_0000309</name>
</gene>
<organism evidence="5 6">
    <name type="scientific">Candidatus Rhabdochlamydia porcellionis</name>
    <dbReference type="NCBI Taxonomy" id="225148"/>
    <lineage>
        <taxon>Bacteria</taxon>
        <taxon>Pseudomonadati</taxon>
        <taxon>Chlamydiota</taxon>
        <taxon>Chlamydiia</taxon>
        <taxon>Parachlamydiales</taxon>
        <taxon>Candidatus Rhabdochlamydiaceae</taxon>
        <taxon>Candidatus Rhabdochlamydia</taxon>
    </lineage>
</organism>
<proteinExistence type="predicted"/>
<keyword evidence="6" id="KW-1185">Reference proteome</keyword>
<keyword evidence="5" id="KW-0645">Protease</keyword>
<dbReference type="Pfam" id="PF00905">
    <property type="entry name" value="Transpeptidase"/>
    <property type="match status" value="1"/>
</dbReference>
<dbReference type="InterPro" id="IPR050515">
    <property type="entry name" value="Beta-lactam/transpept"/>
</dbReference>
<sequence>MLDSSPSPWLVAYKRLVWVFGGVFLLFSILILRFFHLQIIEGEKWEKMARTQHQLLITEPCKRGVFYSNTALKKGHPESLQTFVIDILKFHLYSDPKSIPSSHRKEITDKIADVCLLNKAEAEKLQEHLKLNTRSRKLAMWLSQKQKNTLQEWWFAFAKTHKIARNALFFIQDYQRSYPFGKLLGQVLHTVRQEKDQKSQKIIPTGGMELFFNTILQGKEGKRYILRSPRHSLETTEVIAEPENGADIHLTINHHLQALAEEEIYKAVKLANAKSGWAVLMEPHTGEVWALAQYPWFDPRDCQKYFNDENLIEHTKVKAITDPFEPGSTMKPLTVALALRANLELQRQGKSALFAPEEKIKVIGKTFPGRKKRPIRDVRSHSYLNMYMALQKSSNIYMAILVERIITELGEQWYRDALQDIFGFGLKTGIELPSESTGFLPVPGKKSKKGKTYWSVPTPYSMAFGHNIAANSLQMLRAYAILANGGKDVKPTLVRKITRKKKEGLEEVLFDNTTQERVKGFPRLLEQEVIGHVLKALKYVTKPGGSAAKADIYGYTEVGKSATSEKIVGGVYSKKNHISSFIGFAPVSSPRFVLLVVIDEPEYKYIPGVGRNQHGGRCAAPAFREIGLRTLEYLGIPPDDPHGYSPQDPRYDKEKGDWLKESRALLELYKKWNG</sequence>
<evidence type="ECO:0000256" key="1">
    <source>
        <dbReference type="ARBA" id="ARBA00004370"/>
    </source>
</evidence>
<dbReference type="PANTHER" id="PTHR30627:SF1">
    <property type="entry name" value="PEPTIDOGLYCAN D,D-TRANSPEPTIDASE FTSI"/>
    <property type="match status" value="1"/>
</dbReference>
<comment type="subcellular location">
    <subcellularLocation>
        <location evidence="1">Membrane</location>
    </subcellularLocation>
</comment>
<dbReference type="InterPro" id="IPR001460">
    <property type="entry name" value="PCN-bd_Tpept"/>
</dbReference>